<evidence type="ECO:0000256" key="1">
    <source>
        <dbReference type="SAM" id="Phobius"/>
    </source>
</evidence>
<dbReference type="Proteomes" id="UP000092445">
    <property type="component" value="Unassembled WGS sequence"/>
</dbReference>
<sequence>MATGRQEAPTDKRSIDPAADIFNAVNCIPSSDNVSLVYVNSLVTMSEVPASNDAISYYVLRREIRNKREIMSSSGHCFIAACLSVIEILSIVTKQVTTKYFEKRWNFN</sequence>
<protein>
    <submittedName>
        <fullName evidence="2">Uncharacterized protein</fullName>
    </submittedName>
</protein>
<dbReference type="EnsemblMetazoa" id="GPAI009824-RA">
    <property type="protein sequence ID" value="GPAI009824-PA"/>
    <property type="gene ID" value="GPAI009824"/>
</dbReference>
<evidence type="ECO:0000313" key="3">
    <source>
        <dbReference type="Proteomes" id="UP000092445"/>
    </source>
</evidence>
<feature type="transmembrane region" description="Helical" evidence="1">
    <location>
        <begin position="70"/>
        <end position="92"/>
    </location>
</feature>
<keyword evidence="1" id="KW-1133">Transmembrane helix</keyword>
<proteinExistence type="predicted"/>
<accession>A0A1A9ZBR2</accession>
<evidence type="ECO:0000313" key="2">
    <source>
        <dbReference type="EnsemblMetazoa" id="GPAI009824-PA"/>
    </source>
</evidence>
<keyword evidence="1" id="KW-0472">Membrane</keyword>
<keyword evidence="3" id="KW-1185">Reference proteome</keyword>
<reference evidence="3" key="1">
    <citation type="submission" date="2014-03" db="EMBL/GenBank/DDBJ databases">
        <authorList>
            <person name="Aksoy S."/>
            <person name="Warren W."/>
            <person name="Wilson R.K."/>
        </authorList>
    </citation>
    <scope>NUCLEOTIDE SEQUENCE [LARGE SCALE GENOMIC DNA]</scope>
    <source>
        <strain evidence="3">IAEA</strain>
    </source>
</reference>
<dbReference type="AlphaFoldDB" id="A0A1A9ZBR2"/>
<dbReference type="VEuPathDB" id="VectorBase:GPAI009824"/>
<name>A0A1A9ZBR2_GLOPL</name>
<keyword evidence="1" id="KW-0812">Transmembrane</keyword>
<organism evidence="2 3">
    <name type="scientific">Glossina pallidipes</name>
    <name type="common">Tsetse fly</name>
    <dbReference type="NCBI Taxonomy" id="7398"/>
    <lineage>
        <taxon>Eukaryota</taxon>
        <taxon>Metazoa</taxon>
        <taxon>Ecdysozoa</taxon>
        <taxon>Arthropoda</taxon>
        <taxon>Hexapoda</taxon>
        <taxon>Insecta</taxon>
        <taxon>Pterygota</taxon>
        <taxon>Neoptera</taxon>
        <taxon>Endopterygota</taxon>
        <taxon>Diptera</taxon>
        <taxon>Brachycera</taxon>
        <taxon>Muscomorpha</taxon>
        <taxon>Hippoboscoidea</taxon>
        <taxon>Glossinidae</taxon>
        <taxon>Glossina</taxon>
    </lineage>
</organism>
<reference evidence="2" key="2">
    <citation type="submission" date="2020-05" db="UniProtKB">
        <authorList>
            <consortium name="EnsemblMetazoa"/>
        </authorList>
    </citation>
    <scope>IDENTIFICATION</scope>
    <source>
        <strain evidence="2">IAEA</strain>
    </source>
</reference>